<dbReference type="SUPFAM" id="SSF52151">
    <property type="entry name" value="FabD/lysophospholipase-like"/>
    <property type="match status" value="1"/>
</dbReference>
<evidence type="ECO:0000256" key="5">
    <source>
        <dbReference type="ARBA" id="ARBA00023002"/>
    </source>
</evidence>
<keyword evidence="2" id="KW-0597">Phosphoprotein</keyword>
<dbReference type="Pfam" id="PF08659">
    <property type="entry name" value="KR"/>
    <property type="match status" value="1"/>
</dbReference>
<organism evidence="13 14">
    <name type="scientific">Apiospora hydei</name>
    <dbReference type="NCBI Taxonomy" id="1337664"/>
    <lineage>
        <taxon>Eukaryota</taxon>
        <taxon>Fungi</taxon>
        <taxon>Dikarya</taxon>
        <taxon>Ascomycota</taxon>
        <taxon>Pezizomycotina</taxon>
        <taxon>Sordariomycetes</taxon>
        <taxon>Xylariomycetidae</taxon>
        <taxon>Amphisphaeriales</taxon>
        <taxon>Apiosporaceae</taxon>
        <taxon>Apiospora</taxon>
    </lineage>
</organism>
<dbReference type="InterPro" id="IPR016036">
    <property type="entry name" value="Malonyl_transacylase_ACP-bd"/>
</dbReference>
<evidence type="ECO:0000256" key="1">
    <source>
        <dbReference type="ARBA" id="ARBA00022450"/>
    </source>
</evidence>
<evidence type="ECO:0000259" key="11">
    <source>
        <dbReference type="PROSITE" id="PS52004"/>
    </source>
</evidence>
<dbReference type="PANTHER" id="PTHR43775">
    <property type="entry name" value="FATTY ACID SYNTHASE"/>
    <property type="match status" value="1"/>
</dbReference>
<keyword evidence="1" id="KW-0596">Phosphopantetheine</keyword>
<dbReference type="Pfam" id="PF23297">
    <property type="entry name" value="ACP_SdgA_C"/>
    <property type="match status" value="1"/>
</dbReference>
<dbReference type="PROSITE" id="PS00606">
    <property type="entry name" value="KS3_1"/>
    <property type="match status" value="1"/>
</dbReference>
<dbReference type="SMART" id="SM00823">
    <property type="entry name" value="PKS_PP"/>
    <property type="match status" value="1"/>
</dbReference>
<dbReference type="Pfam" id="PF08242">
    <property type="entry name" value="Methyltransf_12"/>
    <property type="match status" value="1"/>
</dbReference>
<feature type="active site" description="Proton acceptor; for dehydratase activity" evidence="8">
    <location>
        <position position="1032"/>
    </location>
</feature>
<dbReference type="PROSITE" id="PS00012">
    <property type="entry name" value="PHOSPHOPANTETHEINE"/>
    <property type="match status" value="1"/>
</dbReference>
<evidence type="ECO:0000256" key="6">
    <source>
        <dbReference type="ARBA" id="ARBA00023268"/>
    </source>
</evidence>
<dbReference type="InterPro" id="IPR042104">
    <property type="entry name" value="PKS_dehydratase_sf"/>
</dbReference>
<dbReference type="GeneID" id="92051744"/>
<dbReference type="SMART" id="SM00829">
    <property type="entry name" value="PKS_ER"/>
    <property type="match status" value="1"/>
</dbReference>
<dbReference type="InterPro" id="IPR049900">
    <property type="entry name" value="PKS_mFAS_DH"/>
</dbReference>
<evidence type="ECO:0000259" key="10">
    <source>
        <dbReference type="PROSITE" id="PS50075"/>
    </source>
</evidence>
<dbReference type="Pfam" id="PF21089">
    <property type="entry name" value="PKS_DH_N"/>
    <property type="match status" value="1"/>
</dbReference>
<keyword evidence="4" id="KW-0521">NADP</keyword>
<keyword evidence="6" id="KW-0511">Multifunctional enzyme</keyword>
<dbReference type="InterPro" id="IPR020841">
    <property type="entry name" value="PKS_Beta-ketoAc_synthase_dom"/>
</dbReference>
<dbReference type="Pfam" id="PF23114">
    <property type="entry name" value="NAD-bd_HRPKS_sdrA"/>
    <property type="match status" value="1"/>
</dbReference>
<proteinExistence type="predicted"/>
<feature type="domain" description="Carrier" evidence="10">
    <location>
        <begin position="2535"/>
        <end position="2612"/>
    </location>
</feature>
<dbReference type="Pfam" id="PF16197">
    <property type="entry name" value="KAsynt_C_assoc"/>
    <property type="match status" value="1"/>
</dbReference>
<dbReference type="SUPFAM" id="SSF50129">
    <property type="entry name" value="GroES-like"/>
    <property type="match status" value="1"/>
</dbReference>
<dbReference type="InterPro" id="IPR050091">
    <property type="entry name" value="PKS_NRPS_Biosynth_Enz"/>
</dbReference>
<feature type="domain" description="Ketosynthase family 3 (KS3)" evidence="11">
    <location>
        <begin position="29"/>
        <end position="483"/>
    </location>
</feature>
<dbReference type="PROSITE" id="PS50075">
    <property type="entry name" value="CARRIER"/>
    <property type="match status" value="1"/>
</dbReference>
<keyword evidence="14" id="KW-1185">Reference proteome</keyword>
<evidence type="ECO:0000256" key="9">
    <source>
        <dbReference type="SAM" id="MobiDB-lite"/>
    </source>
</evidence>
<dbReference type="InterPro" id="IPR014043">
    <property type="entry name" value="Acyl_transferase_dom"/>
</dbReference>
<dbReference type="SMART" id="SM00827">
    <property type="entry name" value="PKS_AT"/>
    <property type="match status" value="1"/>
</dbReference>
<dbReference type="Pfam" id="PF08240">
    <property type="entry name" value="ADH_N"/>
    <property type="match status" value="1"/>
</dbReference>
<dbReference type="InterPro" id="IPR014030">
    <property type="entry name" value="Ketoacyl_synth_N"/>
</dbReference>
<dbReference type="PANTHER" id="PTHR43775:SF29">
    <property type="entry name" value="ASPERFURANONE POLYKETIDE SYNTHASE AFOG-RELATED"/>
    <property type="match status" value="1"/>
</dbReference>
<accession>A0ABR1UTL1</accession>
<dbReference type="Gene3D" id="1.10.1200.10">
    <property type="entry name" value="ACP-like"/>
    <property type="match status" value="1"/>
</dbReference>
<dbReference type="SUPFAM" id="SSF53901">
    <property type="entry name" value="Thiolase-like"/>
    <property type="match status" value="1"/>
</dbReference>
<name>A0ABR1UTL1_9PEZI</name>
<protein>
    <submittedName>
        <fullName evidence="13">Lovastatin diketide synthase LovF</fullName>
    </submittedName>
</protein>
<dbReference type="Pfam" id="PF00698">
    <property type="entry name" value="Acyl_transf_1"/>
    <property type="match status" value="1"/>
</dbReference>
<evidence type="ECO:0000256" key="3">
    <source>
        <dbReference type="ARBA" id="ARBA00022679"/>
    </source>
</evidence>
<dbReference type="InterPro" id="IPR057326">
    <property type="entry name" value="KR_dom"/>
</dbReference>
<dbReference type="SMART" id="SM00826">
    <property type="entry name" value="PKS_DH"/>
    <property type="match status" value="1"/>
</dbReference>
<dbReference type="InterPro" id="IPR016039">
    <property type="entry name" value="Thiolase-like"/>
</dbReference>
<dbReference type="InterPro" id="IPR016035">
    <property type="entry name" value="Acyl_Trfase/lysoPLipase"/>
</dbReference>
<dbReference type="InterPro" id="IPR029063">
    <property type="entry name" value="SAM-dependent_MTases_sf"/>
</dbReference>
<dbReference type="InterPro" id="IPR049552">
    <property type="entry name" value="PKS_DH_N"/>
</dbReference>
<dbReference type="Gene3D" id="3.40.50.150">
    <property type="entry name" value="Vaccinia Virus protein VP39"/>
    <property type="match status" value="1"/>
</dbReference>
<evidence type="ECO:0000259" key="12">
    <source>
        <dbReference type="PROSITE" id="PS52019"/>
    </source>
</evidence>
<dbReference type="InterPro" id="IPR049551">
    <property type="entry name" value="PKS_DH_C"/>
</dbReference>
<dbReference type="EMBL" id="JAQQWN010000010">
    <property type="protein sequence ID" value="KAK8062273.1"/>
    <property type="molecule type" value="Genomic_DNA"/>
</dbReference>
<dbReference type="Gene3D" id="3.10.129.110">
    <property type="entry name" value="Polyketide synthase dehydratase"/>
    <property type="match status" value="1"/>
</dbReference>
<feature type="region of interest" description="Disordered" evidence="9">
    <location>
        <begin position="1"/>
        <end position="25"/>
    </location>
</feature>
<dbReference type="InterPro" id="IPR056501">
    <property type="entry name" value="NAD-bd_HRPKS_sdrA"/>
</dbReference>
<comment type="caution">
    <text evidence="13">The sequence shown here is derived from an EMBL/GenBank/DDBJ whole genome shotgun (WGS) entry which is preliminary data.</text>
</comment>
<dbReference type="Gene3D" id="3.40.366.10">
    <property type="entry name" value="Malonyl-Coenzyme A Acyl Carrier Protein, domain 2"/>
    <property type="match status" value="1"/>
</dbReference>
<dbReference type="InterPro" id="IPR036291">
    <property type="entry name" value="NAD(P)-bd_dom_sf"/>
</dbReference>
<dbReference type="CDD" id="cd00833">
    <property type="entry name" value="PKS"/>
    <property type="match status" value="1"/>
</dbReference>
<dbReference type="InterPro" id="IPR032821">
    <property type="entry name" value="PKS_assoc"/>
</dbReference>
<dbReference type="SUPFAM" id="SSF55048">
    <property type="entry name" value="Probable ACP-binding domain of malonyl-CoA ACP transacylase"/>
    <property type="match status" value="1"/>
</dbReference>
<dbReference type="InterPro" id="IPR013217">
    <property type="entry name" value="Methyltransf_12"/>
</dbReference>
<dbReference type="InterPro" id="IPR020807">
    <property type="entry name" value="PKS_DH"/>
</dbReference>
<dbReference type="Gene3D" id="3.30.70.3290">
    <property type="match status" value="1"/>
</dbReference>
<evidence type="ECO:0000256" key="2">
    <source>
        <dbReference type="ARBA" id="ARBA00022553"/>
    </source>
</evidence>
<dbReference type="InterPro" id="IPR013968">
    <property type="entry name" value="PKS_KR"/>
</dbReference>
<dbReference type="SUPFAM" id="SSF53335">
    <property type="entry name" value="S-adenosyl-L-methionine-dependent methyltransferases"/>
    <property type="match status" value="1"/>
</dbReference>
<reference evidence="13 14" key="1">
    <citation type="submission" date="2023-01" db="EMBL/GenBank/DDBJ databases">
        <title>Analysis of 21 Apiospora genomes using comparative genomics revels a genus with tremendous synthesis potential of carbohydrate active enzymes and secondary metabolites.</title>
        <authorList>
            <person name="Sorensen T."/>
        </authorList>
    </citation>
    <scope>NUCLEOTIDE SEQUENCE [LARGE SCALE GENOMIC DNA]</scope>
    <source>
        <strain evidence="13 14">CBS 114990</strain>
    </source>
</reference>
<dbReference type="Gene3D" id="3.40.47.10">
    <property type="match status" value="1"/>
</dbReference>
<dbReference type="Pfam" id="PF14765">
    <property type="entry name" value="PS-DH"/>
    <property type="match status" value="1"/>
</dbReference>
<dbReference type="SMART" id="SM00825">
    <property type="entry name" value="PKS_KS"/>
    <property type="match status" value="1"/>
</dbReference>
<gene>
    <name evidence="13" type="ORF">PG997_014370</name>
</gene>
<dbReference type="InterPro" id="IPR018201">
    <property type="entry name" value="Ketoacyl_synth_AS"/>
</dbReference>
<feature type="domain" description="PKS/mFAS DH" evidence="12">
    <location>
        <begin position="1000"/>
        <end position="1317"/>
    </location>
</feature>
<evidence type="ECO:0000256" key="8">
    <source>
        <dbReference type="PROSITE-ProRule" id="PRU01363"/>
    </source>
</evidence>
<evidence type="ECO:0000256" key="4">
    <source>
        <dbReference type="ARBA" id="ARBA00022857"/>
    </source>
</evidence>
<keyword evidence="3" id="KW-0808">Transferase</keyword>
<evidence type="ECO:0000256" key="7">
    <source>
        <dbReference type="ARBA" id="ARBA00023315"/>
    </source>
</evidence>
<dbReference type="InterPro" id="IPR020843">
    <property type="entry name" value="ER"/>
</dbReference>
<dbReference type="SUPFAM" id="SSF51735">
    <property type="entry name" value="NAD(P)-binding Rossmann-fold domains"/>
    <property type="match status" value="2"/>
</dbReference>
<dbReference type="Pfam" id="PF02801">
    <property type="entry name" value="Ketoacyl-synt_C"/>
    <property type="match status" value="1"/>
</dbReference>
<dbReference type="Pfam" id="PF13602">
    <property type="entry name" value="ADH_zinc_N_2"/>
    <property type="match status" value="1"/>
</dbReference>
<dbReference type="Gene3D" id="3.40.50.720">
    <property type="entry name" value="NAD(P)-binding Rossmann-like Domain"/>
    <property type="match status" value="2"/>
</dbReference>
<feature type="region of interest" description="C-terminal hotdog fold" evidence="8">
    <location>
        <begin position="1161"/>
        <end position="1317"/>
    </location>
</feature>
<dbReference type="InterPro" id="IPR011032">
    <property type="entry name" value="GroES-like_sf"/>
</dbReference>
<dbReference type="InterPro" id="IPR001227">
    <property type="entry name" value="Ac_transferase_dom_sf"/>
</dbReference>
<dbReference type="Pfam" id="PF00109">
    <property type="entry name" value="ketoacyl-synt"/>
    <property type="match status" value="2"/>
</dbReference>
<dbReference type="InterPro" id="IPR006162">
    <property type="entry name" value="Ppantetheine_attach_site"/>
</dbReference>
<dbReference type="InterPro" id="IPR036736">
    <property type="entry name" value="ACP-like_sf"/>
</dbReference>
<dbReference type="RefSeq" id="XP_066660872.1">
    <property type="nucleotide sequence ID" value="XM_066818684.1"/>
</dbReference>
<feature type="region of interest" description="N-terminal hotdog fold" evidence="8">
    <location>
        <begin position="1000"/>
        <end position="1135"/>
    </location>
</feature>
<feature type="active site" description="Proton donor; for dehydratase activity" evidence="8">
    <location>
        <position position="1221"/>
    </location>
</feature>
<keyword evidence="5" id="KW-0560">Oxidoreductase</keyword>
<dbReference type="PROSITE" id="PS52004">
    <property type="entry name" value="KS3_2"/>
    <property type="match status" value="1"/>
</dbReference>
<dbReference type="InterPro" id="IPR014031">
    <property type="entry name" value="Ketoacyl_synth_C"/>
</dbReference>
<dbReference type="SUPFAM" id="SSF47336">
    <property type="entry name" value="ACP-like"/>
    <property type="match status" value="1"/>
</dbReference>
<dbReference type="InterPro" id="IPR009081">
    <property type="entry name" value="PP-bd_ACP"/>
</dbReference>
<sequence>MSAPTNGTNGIHRDSVANGDGSRTGKDATTPIAIVGMACRFPGNVTSPSQLWELCVSGKDGWQPIPESRFDNKSLYHKDYSRAGRSHVEGGYFMGEDISLFDAAFFNLAADVASGLDPQARLMLETVYEATEDGKFSLSLSLSPSLSSPVHVTPAHSLTTETAGIPIEKLAGTNTSVYAGTFNKDYHEIQTKDAEVLPHAFLAGTGTAMIANRISHFFDLQGPSMSIDTGCSAGMVVVHQGCKSISTGESDISVVGAASALLIQDAFISASTIGAIGAEGKCFAWDERAHGYGRGEGVAALILQPLDAALKAGNRVHAIIKDTGLNQDGKTTTITSPSADAQVKLIRECYARAGYDMKDTGYVEAHMTGTAAGDPIEAEAIARTFGRSREAHDPVIVGSVKTNVGHTEPVSGLAAIIKTTFALKNRMIPPNLNFEKANPEIDLQGWHLRVPTAPLPWPEDKLLRASINNFGYGGTNGHLILEPYPPPSALQNGSNGLGNGYNGVHNGVTNGNGIANGSSNGTHNGNGHTDTTRSQVFLLSAKDSIACQTMMDIFATHVENTKPSVEDLAYTLANRRSIHSWVTGVRAQTIEELAKRLRDPLVKPSSTSKRPRLAFVFNGQGAQWHAMGRELIDAYPVFGHSIREADKALREYGASWSLIDELMRDASTTRVAEINLSQPVSVAVQLCLVDLLASWGISPTAVTSHSSGEIAAAYATNVLSFKDALGVAYFRGELALKHQKLHSLAGGMLVAAIGPDDVEKYIGDTPGGTVVVACVNSPSSITLSGDVAALDEVASRLQKDDVFARKLKVPMAYHSHHMLHISQDYIDQLQAILPAPKKTWGEDAATFVSPVTGDKVTSPSTLAPEHWARNMTHPVLFSQAFERMCFDEGSTTSNVDMIVEVGAHSTLAGPMRQILKARDTELPYVSCLKRPENAVETMQDIACALIARGYPVNLNAVNSPSGEEGQVVTDLPSYPWNHTKRFWVEPRLSRDQRYKRFPPHELLGTPINGGNSVTPTWRNFIRLTEIEWLKDHQIDGSVVFPGAGYIALAIEAARLLADPTEATIQGYKLRDIDISNAMVIPDSVFGVETHFSLQSCSQRQLDHDGWYEFKLCSLTSGGSWIEHCKGLVTAVTDDRSKVRTAELTRKAEAPREETYFEDASATKVDIEALFSGLRDRGIYHGPEFQNLADSCAAGQRAITNFAIAGIASAVHDYVLHPTTLDSVLQASFSSLPAEMDKDVMVLPRFIRSLIVPKSLKRQGGDKLQAFSELVKADKRGYTSNIAIAAATPEPEDEHSTFANFLQLDGFFGQAVPRRTDDSNQETGICSKSCWELDILYNVPADLRSSLAIPLAQHEIDTERKLSRVSWNFISEAMAELQGQDPDMFEWHHKRMYDWMKTVVQDGLDGKLGPGSESWAKTSKGLKNMLADELNAQNAAGKLTVRVGRNLASIIRGEITPLELMMEGNLLNQFYMDHEALKTRSYKHLSTIAELYALKNPGAKVLEIGAGTGGATTTVLEGFGTKGGGSGSILGHYTFTDISPGFFEAARTKFAAWSSLMDFKKLDIEVHPLDQGFTEGAYDLIVAASCLHATKNLNTTMTHVRKLLKPGGTLLLIEATADRLEGQLIFGTLPGWWLGEEPERQMSPNAPLEMWKRVLSEVGFTGVDFDVPDYEEPAFQSARVMLSRAKTNVQSPFSIVAPPKHETSAEETAWLHRASDAIASLTGKPPLIVSLEDVDAWQDTVCIFTAEMETPFVDGIDETAFEQLKKLLNQSAGLVWLSCGGLVDAADPAFGATDGLIRTMRQEDASKRWIRLDFEKTGSVWSGDNIPHLTHVLEQSFDVTLDATEVEWEYAVKDSLLRVPRTYPDKVQDALSKNLSADLPPEAQPFDQPGRPLIWETPKSGATGINPYFVENTALMTTDVPHGMVEVEAKAFGLNFREVMVALGELDEPLKGHESAGIVTALGPGTEASGLKVGDRVCSLVRGRLASKGRTWWTSVAKLPEDMEVSWPHAAAFPAAYVTAYGSLIQIAHLKKGERVLVHAASGATGQAAISLAQYFGAEVYATCSTKAKRDLLVEVFDIQSDHIFSSRDASFAPAIMAATDGKGVDVVLNSLSGPLLKATWDCMARFGRFVDITKIDIEANRVLETAPFGRCAVYTAFDLLQLTEYCGDLTHEALVESIRIIRERSKPPIHPITPFSITDMAKAMRQMQGGAHMGKLVLVPNPGDKVNVITRLPPISIDKADATYLISGGLGGIGRAIAEWFIHKGAKNVVLVSRHASTHAEAPNLIREATAAGCRLLIRDCDVSDEAALLHLLDQVSEAGLPAIRGAITGAMVLDDTVMERMRFAQWSTGVRPKIDGSRNLHKHLPNLAFFVMLSSVAGVAGHMSQANYAAGNTYQDALARHRTARGLPAVTIDLGAVRSVGYVAQREAAGDERLRARVENVGFGSVDLEAVLGIIEAGIRDPLRSHQADCQVIVGPNFHAFATESAMRNDRRFGTLRIASQLGGAAASSSGDGGKSSTAAFVKAFTAAGKDINAAAGLLVQALSAKLSDIFNVPLSDIDPDLPLSRYGVDSLVGVELRNWLSSTVKAKVSVFEILQSASLNEFALLVTGKSELL</sequence>
<evidence type="ECO:0000313" key="14">
    <source>
        <dbReference type="Proteomes" id="UP001433268"/>
    </source>
</evidence>
<dbReference type="InterPro" id="IPR013154">
    <property type="entry name" value="ADH-like_N"/>
</dbReference>
<dbReference type="SMART" id="SM00822">
    <property type="entry name" value="PKS_KR"/>
    <property type="match status" value="1"/>
</dbReference>
<dbReference type="CDD" id="cd05195">
    <property type="entry name" value="enoyl_red"/>
    <property type="match status" value="1"/>
</dbReference>
<keyword evidence="7" id="KW-0012">Acyltransferase</keyword>
<dbReference type="Gene3D" id="3.90.180.10">
    <property type="entry name" value="Medium-chain alcohol dehydrogenases, catalytic domain"/>
    <property type="match status" value="1"/>
</dbReference>
<dbReference type="Proteomes" id="UP001433268">
    <property type="component" value="Unassembled WGS sequence"/>
</dbReference>
<dbReference type="PROSITE" id="PS52019">
    <property type="entry name" value="PKS_MFAS_DH"/>
    <property type="match status" value="1"/>
</dbReference>
<dbReference type="InterPro" id="IPR020806">
    <property type="entry name" value="PKS_PP-bd"/>
</dbReference>
<evidence type="ECO:0000313" key="13">
    <source>
        <dbReference type="EMBL" id="KAK8062273.1"/>
    </source>
</evidence>